<protein>
    <recommendedName>
        <fullName evidence="1">TetR transcriptional regulator CgmR-like C-terminal domain-containing protein</fullName>
    </recommendedName>
</protein>
<evidence type="ECO:0000313" key="2">
    <source>
        <dbReference type="EMBL" id="MFD1206869.1"/>
    </source>
</evidence>
<reference evidence="3" key="1">
    <citation type="journal article" date="2019" name="Int. J. Syst. Evol. Microbiol.">
        <title>The Global Catalogue of Microorganisms (GCM) 10K type strain sequencing project: providing services to taxonomists for standard genome sequencing and annotation.</title>
        <authorList>
            <consortium name="The Broad Institute Genomics Platform"/>
            <consortium name="The Broad Institute Genome Sequencing Center for Infectious Disease"/>
            <person name="Wu L."/>
            <person name="Ma J."/>
        </authorList>
    </citation>
    <scope>NUCLEOTIDE SEQUENCE [LARGE SCALE GENOMIC DNA]</scope>
    <source>
        <strain evidence="3">CCUG 53915</strain>
    </source>
</reference>
<name>A0ABW3U5B1_9BACL</name>
<organism evidence="2 3">
    <name type="scientific">Sporosarcina contaminans</name>
    <dbReference type="NCBI Taxonomy" id="633403"/>
    <lineage>
        <taxon>Bacteria</taxon>
        <taxon>Bacillati</taxon>
        <taxon>Bacillota</taxon>
        <taxon>Bacilli</taxon>
        <taxon>Bacillales</taxon>
        <taxon>Caryophanaceae</taxon>
        <taxon>Sporosarcina</taxon>
    </lineage>
</organism>
<dbReference type="EMBL" id="JBHTLT010000131">
    <property type="protein sequence ID" value="MFD1206869.1"/>
    <property type="molecule type" value="Genomic_DNA"/>
</dbReference>
<sequence length="64" mass="7438">MLFQRNIRTLRHLENDRLPPNKILLIQLAVDGLCYAQLFQIAPIDNSAQKQLFDDLQSLLEDSE</sequence>
<dbReference type="RefSeq" id="WP_381482571.1">
    <property type="nucleotide sequence ID" value="NZ_JBHTLT010000131.1"/>
</dbReference>
<gene>
    <name evidence="2" type="ORF">ACFQ38_17365</name>
</gene>
<feature type="domain" description="TetR transcriptional regulator CgmR-like C-terminal" evidence="1">
    <location>
        <begin position="8"/>
        <end position="60"/>
    </location>
</feature>
<dbReference type="Gene3D" id="1.10.357.10">
    <property type="entry name" value="Tetracycline Repressor, domain 2"/>
    <property type="match status" value="1"/>
</dbReference>
<evidence type="ECO:0000259" key="1">
    <source>
        <dbReference type="Pfam" id="PF17937"/>
    </source>
</evidence>
<dbReference type="InterPro" id="IPR041479">
    <property type="entry name" value="TetR_CgmR_C"/>
</dbReference>
<accession>A0ABW3U5B1</accession>
<dbReference type="Pfam" id="PF17937">
    <property type="entry name" value="TetR_C_28"/>
    <property type="match status" value="1"/>
</dbReference>
<keyword evidence="3" id="KW-1185">Reference proteome</keyword>
<evidence type="ECO:0000313" key="3">
    <source>
        <dbReference type="Proteomes" id="UP001597231"/>
    </source>
</evidence>
<proteinExistence type="predicted"/>
<comment type="caution">
    <text evidence="2">The sequence shown here is derived from an EMBL/GenBank/DDBJ whole genome shotgun (WGS) entry which is preliminary data.</text>
</comment>
<dbReference type="Proteomes" id="UP001597231">
    <property type="component" value="Unassembled WGS sequence"/>
</dbReference>